<dbReference type="InterPro" id="IPR036761">
    <property type="entry name" value="TTHA0802/YceI-like_sf"/>
</dbReference>
<organism evidence="3 4">
    <name type="scientific">[Brevibacterium] flavum</name>
    <dbReference type="NCBI Taxonomy" id="92706"/>
    <lineage>
        <taxon>Bacteria</taxon>
        <taxon>Bacillati</taxon>
        <taxon>Actinomycetota</taxon>
        <taxon>Actinomycetes</taxon>
        <taxon>Mycobacteriales</taxon>
        <taxon>Corynebacteriaceae</taxon>
        <taxon>Corynebacterium</taxon>
    </lineage>
</organism>
<keyword evidence="4" id="KW-1185">Reference proteome</keyword>
<reference evidence="3 4" key="1">
    <citation type="submission" date="2015-04" db="EMBL/GenBank/DDBJ databases">
        <title>Complete Genome Sequence of Brevibacterium flavum ATCC 15168.</title>
        <authorList>
            <person name="Ahn J."/>
            <person name="Park G."/>
            <person name="Jeon W."/>
            <person name="Jang Y."/>
            <person name="Jang M."/>
            <person name="Lee H."/>
            <person name="Lee H."/>
        </authorList>
    </citation>
    <scope>NUCLEOTIDE SEQUENCE [LARGE SCALE GENOMIC DNA]</scope>
    <source>
        <strain evidence="3 4">ATCC 15168</strain>
    </source>
</reference>
<dbReference type="InterPro" id="IPR007372">
    <property type="entry name" value="Lipid/polyisoprenoid-bd_YceI"/>
</dbReference>
<dbReference type="RefSeq" id="WP_003861273.1">
    <property type="nucleotide sequence ID" value="NZ_CP011309.1"/>
</dbReference>
<dbReference type="PANTHER" id="PTHR34406">
    <property type="entry name" value="PROTEIN YCEI"/>
    <property type="match status" value="1"/>
</dbReference>
<dbReference type="HOGENOM" id="CLU_071003_3_0_11"/>
<evidence type="ECO:0000259" key="2">
    <source>
        <dbReference type="SMART" id="SM00867"/>
    </source>
</evidence>
<name>A0A0F6SR20_9CORY</name>
<evidence type="ECO:0000256" key="1">
    <source>
        <dbReference type="ARBA" id="ARBA00008812"/>
    </source>
</evidence>
<dbReference type="Proteomes" id="UP000034037">
    <property type="component" value="Chromosome"/>
</dbReference>
<dbReference type="PANTHER" id="PTHR34406:SF1">
    <property type="entry name" value="PROTEIN YCEI"/>
    <property type="match status" value="1"/>
</dbReference>
<evidence type="ECO:0000313" key="3">
    <source>
        <dbReference type="EMBL" id="AKF27194.1"/>
    </source>
</evidence>
<feature type="domain" description="Lipid/polyisoprenoid-binding YceI-like" evidence="2">
    <location>
        <begin position="7"/>
        <end position="176"/>
    </location>
</feature>
<dbReference type="SMART" id="SM00867">
    <property type="entry name" value="YceI"/>
    <property type="match status" value="1"/>
</dbReference>
<proteinExistence type="inferred from homology"/>
<evidence type="ECO:0000313" key="4">
    <source>
        <dbReference type="Proteomes" id="UP000034037"/>
    </source>
</evidence>
<gene>
    <name evidence="3" type="ORF">YH66_06310</name>
</gene>
<dbReference type="EMBL" id="CP011309">
    <property type="protein sequence ID" value="AKF27194.1"/>
    <property type="molecule type" value="Genomic_DNA"/>
</dbReference>
<sequence length="179" mass="19307">MSKLTGTWTLDPAHTEIKFVARHAMVTKVRGEFTEYTDSIVVDAENPENSSAKVVIKTASVTTGNADRDAHVKGDDFFAVDKFPEMTFEATSFVIKNENEGTVTGDLTIRDTTKSVILDVEVGGVAEDPFGNTRLGFEASTEINRKDFGVDFQAPLSTGGVLVSEKIKIEIDGSAIKAA</sequence>
<dbReference type="PATRIC" id="fig|92706.3.peg.1310"/>
<dbReference type="AlphaFoldDB" id="A0A0F6SR20"/>
<accession>A0A0F6SR20</accession>
<dbReference type="Gene3D" id="2.40.128.110">
    <property type="entry name" value="Lipid/polyisoprenoid-binding, YceI-like"/>
    <property type="match status" value="1"/>
</dbReference>
<comment type="similarity">
    <text evidence="1">Belongs to the UPF0312 family.</text>
</comment>
<protein>
    <submittedName>
        <fullName evidence="3">Polyisoprenoid-binding protein</fullName>
    </submittedName>
</protein>
<dbReference type="Pfam" id="PF04264">
    <property type="entry name" value="YceI"/>
    <property type="match status" value="1"/>
</dbReference>
<dbReference type="SUPFAM" id="SSF101874">
    <property type="entry name" value="YceI-like"/>
    <property type="match status" value="1"/>
</dbReference>